<dbReference type="AlphaFoldDB" id="A0A9Q0MVX3"/>
<feature type="transmembrane region" description="Helical" evidence="1">
    <location>
        <begin position="92"/>
        <end position="110"/>
    </location>
</feature>
<comment type="caution">
    <text evidence="2">The sequence shown here is derived from an EMBL/GenBank/DDBJ whole genome shotgun (WGS) entry which is preliminary data.</text>
</comment>
<feature type="non-terminal residue" evidence="2">
    <location>
        <position position="1"/>
    </location>
</feature>
<dbReference type="OrthoDB" id="8189012at2759"/>
<keyword evidence="3" id="KW-1185">Reference proteome</keyword>
<proteinExistence type="predicted"/>
<dbReference type="Pfam" id="PF07898">
    <property type="entry name" value="DUF1676"/>
    <property type="match status" value="1"/>
</dbReference>
<feature type="transmembrane region" description="Helical" evidence="1">
    <location>
        <begin position="69"/>
        <end position="86"/>
    </location>
</feature>
<gene>
    <name evidence="2" type="ORF">Bhyg_10258</name>
</gene>
<dbReference type="PANTHER" id="PTHR21879">
    <property type="entry name" value="FI03362P-RELATED-RELATED"/>
    <property type="match status" value="1"/>
</dbReference>
<sequence>MDNAIQDNKTWYLNDYVAIERNPQSEFQSRNDDPTFMGKLEDLVQSRHVQFSLNPLEEGRGRRRKNKHGGGMFLMSGLAVAAVIIQMVLGKIAFVAAAALILAKIALFVSTTKSQHATNSSNDHVIYTEPVGISSGSGSSSGWQRSILPVRDNMFDDPELQIEDYR</sequence>
<evidence type="ECO:0000313" key="3">
    <source>
        <dbReference type="Proteomes" id="UP001151699"/>
    </source>
</evidence>
<protein>
    <submittedName>
        <fullName evidence="2">Uncharacterized protein</fullName>
    </submittedName>
</protein>
<dbReference type="InterPro" id="IPR012464">
    <property type="entry name" value="DUF1676"/>
</dbReference>
<accession>A0A9Q0MVX3</accession>
<reference evidence="2" key="1">
    <citation type="submission" date="2022-07" db="EMBL/GenBank/DDBJ databases">
        <authorList>
            <person name="Trinca V."/>
            <person name="Uliana J.V.C."/>
            <person name="Torres T.T."/>
            <person name="Ward R.J."/>
            <person name="Monesi N."/>
        </authorList>
    </citation>
    <scope>NUCLEOTIDE SEQUENCE</scope>
    <source>
        <strain evidence="2">HSMRA1968</strain>
        <tissue evidence="2">Whole embryos</tissue>
    </source>
</reference>
<keyword evidence="1" id="KW-1133">Transmembrane helix</keyword>
<dbReference type="GO" id="GO:0016020">
    <property type="term" value="C:membrane"/>
    <property type="evidence" value="ECO:0007669"/>
    <property type="project" value="TreeGrafter"/>
</dbReference>
<name>A0A9Q0MVX3_9DIPT</name>
<dbReference type="PANTHER" id="PTHR21879:SF24">
    <property type="entry name" value="OSIRIS 10B"/>
    <property type="match status" value="1"/>
</dbReference>
<keyword evidence="1" id="KW-0472">Membrane</keyword>
<organism evidence="2 3">
    <name type="scientific">Pseudolycoriella hygida</name>
    <dbReference type="NCBI Taxonomy" id="35572"/>
    <lineage>
        <taxon>Eukaryota</taxon>
        <taxon>Metazoa</taxon>
        <taxon>Ecdysozoa</taxon>
        <taxon>Arthropoda</taxon>
        <taxon>Hexapoda</taxon>
        <taxon>Insecta</taxon>
        <taxon>Pterygota</taxon>
        <taxon>Neoptera</taxon>
        <taxon>Endopterygota</taxon>
        <taxon>Diptera</taxon>
        <taxon>Nematocera</taxon>
        <taxon>Sciaroidea</taxon>
        <taxon>Sciaridae</taxon>
        <taxon>Pseudolycoriella</taxon>
    </lineage>
</organism>
<evidence type="ECO:0000313" key="2">
    <source>
        <dbReference type="EMBL" id="KAJ6637527.1"/>
    </source>
</evidence>
<keyword evidence="1" id="KW-0812">Transmembrane</keyword>
<dbReference type="Proteomes" id="UP001151699">
    <property type="component" value="Chromosome X"/>
</dbReference>
<dbReference type="EMBL" id="WJQU01000003">
    <property type="protein sequence ID" value="KAJ6637527.1"/>
    <property type="molecule type" value="Genomic_DNA"/>
</dbReference>
<evidence type="ECO:0000256" key="1">
    <source>
        <dbReference type="SAM" id="Phobius"/>
    </source>
</evidence>